<protein>
    <submittedName>
        <fullName evidence="1">Uncharacterized protein</fullName>
    </submittedName>
</protein>
<evidence type="ECO:0000313" key="2">
    <source>
        <dbReference type="Proteomes" id="UP000247892"/>
    </source>
</evidence>
<organism evidence="1 2">
    <name type="scientific">Prauserella flavalba</name>
    <dbReference type="NCBI Taxonomy" id="1477506"/>
    <lineage>
        <taxon>Bacteria</taxon>
        <taxon>Bacillati</taxon>
        <taxon>Actinomycetota</taxon>
        <taxon>Actinomycetes</taxon>
        <taxon>Pseudonocardiales</taxon>
        <taxon>Pseudonocardiaceae</taxon>
        <taxon>Prauserella</taxon>
    </lineage>
</organism>
<accession>A0A318LKR6</accession>
<reference evidence="1 2" key="1">
    <citation type="submission" date="2016-07" db="EMBL/GenBank/DDBJ databases">
        <title>Draft genome sequence of Prauserella sp. YIM 121212, isolated from alkaline soil.</title>
        <authorList>
            <person name="Ruckert C."/>
            <person name="Albersmeier A."/>
            <person name="Jiang C.-L."/>
            <person name="Jiang Y."/>
            <person name="Kalinowski J."/>
            <person name="Schneider O."/>
            <person name="Winkler A."/>
            <person name="Zotchev S.B."/>
        </authorList>
    </citation>
    <scope>NUCLEOTIDE SEQUENCE [LARGE SCALE GENOMIC DNA]</scope>
    <source>
        <strain evidence="1 2">YIM 121212</strain>
    </source>
</reference>
<dbReference type="EMBL" id="MASU01000006">
    <property type="protein sequence ID" value="PXY33756.1"/>
    <property type="molecule type" value="Genomic_DNA"/>
</dbReference>
<gene>
    <name evidence="1" type="ORF">BA062_16045</name>
</gene>
<dbReference type="RefSeq" id="WP_110337520.1">
    <property type="nucleotide sequence ID" value="NZ_MASU01000006.1"/>
</dbReference>
<evidence type="ECO:0000313" key="1">
    <source>
        <dbReference type="EMBL" id="PXY33756.1"/>
    </source>
</evidence>
<dbReference type="OrthoDB" id="494805at2"/>
<keyword evidence="2" id="KW-1185">Reference proteome</keyword>
<proteinExistence type="predicted"/>
<dbReference type="Proteomes" id="UP000247892">
    <property type="component" value="Unassembled WGS sequence"/>
</dbReference>
<name>A0A318LKR6_9PSEU</name>
<sequence>MALTVADLESEFSAAGVPAPVAKELFDAFKEMKRRFAVHDLRPNVVEGGRFSEAAFRVLQWLTTGQHTPIGTTLPKVPTLLGTLASSGHASDSVRLHIPKSLAVIYDIRNKRDAAHLADGIDPNVQDSSLVVATSSWVLAEFVRLLCASDPDEAHAVINALVERDIPVIQEINGFPVILKKVAASERALLLTYWSPVPVPFLTLRDWMPKASRQNLRRTLATLESKHLVHVDRDDRVHLTLVGEQHVAQCGLLKPA</sequence>
<comment type="caution">
    <text evidence="1">The sequence shown here is derived from an EMBL/GenBank/DDBJ whole genome shotgun (WGS) entry which is preliminary data.</text>
</comment>
<dbReference type="AlphaFoldDB" id="A0A318LKR6"/>